<name>A0A9P5TXX1_9AGAR</name>
<evidence type="ECO:0000313" key="2">
    <source>
        <dbReference type="Proteomes" id="UP000772434"/>
    </source>
</evidence>
<organism evidence="1 2">
    <name type="scientific">Rhodocollybia butyracea</name>
    <dbReference type="NCBI Taxonomy" id="206335"/>
    <lineage>
        <taxon>Eukaryota</taxon>
        <taxon>Fungi</taxon>
        <taxon>Dikarya</taxon>
        <taxon>Basidiomycota</taxon>
        <taxon>Agaricomycotina</taxon>
        <taxon>Agaricomycetes</taxon>
        <taxon>Agaricomycetidae</taxon>
        <taxon>Agaricales</taxon>
        <taxon>Marasmiineae</taxon>
        <taxon>Omphalotaceae</taxon>
        <taxon>Rhodocollybia</taxon>
    </lineage>
</organism>
<reference evidence="1" key="1">
    <citation type="submission" date="2020-11" db="EMBL/GenBank/DDBJ databases">
        <authorList>
            <consortium name="DOE Joint Genome Institute"/>
            <person name="Ahrendt S."/>
            <person name="Riley R."/>
            <person name="Andreopoulos W."/>
            <person name="Labutti K."/>
            <person name="Pangilinan J."/>
            <person name="Ruiz-Duenas F.J."/>
            <person name="Barrasa J.M."/>
            <person name="Sanchez-Garcia M."/>
            <person name="Camarero S."/>
            <person name="Miyauchi S."/>
            <person name="Serrano A."/>
            <person name="Linde D."/>
            <person name="Babiker R."/>
            <person name="Drula E."/>
            <person name="Ayuso-Fernandez I."/>
            <person name="Pacheco R."/>
            <person name="Padilla G."/>
            <person name="Ferreira P."/>
            <person name="Barriuso J."/>
            <person name="Kellner H."/>
            <person name="Castanera R."/>
            <person name="Alfaro M."/>
            <person name="Ramirez L."/>
            <person name="Pisabarro A.G."/>
            <person name="Kuo A."/>
            <person name="Tritt A."/>
            <person name="Lipzen A."/>
            <person name="He G."/>
            <person name="Yan M."/>
            <person name="Ng V."/>
            <person name="Cullen D."/>
            <person name="Martin F."/>
            <person name="Rosso M.-N."/>
            <person name="Henrissat B."/>
            <person name="Hibbett D."/>
            <person name="Martinez A.T."/>
            <person name="Grigoriev I.V."/>
        </authorList>
    </citation>
    <scope>NUCLEOTIDE SEQUENCE</scope>
    <source>
        <strain evidence="1">AH 40177</strain>
    </source>
</reference>
<keyword evidence="2" id="KW-1185">Reference proteome</keyword>
<gene>
    <name evidence="1" type="ORF">BDP27DRAFT_1372287</name>
</gene>
<sequence length="147" mass="16409">MTPSFPASAQMEAQELGTPLEDKRFGVSLDVRLPLWSKRKAELEVQLRSEETPRMTGITRVGGRGECVSEMSEDDEWWKEIHFPFLASNPARSIFPLLASPGNCLIITTSTPTGNRIRYNCGNELAHQYGSLSKNTVRGGRKQGRMP</sequence>
<accession>A0A9P5TXX1</accession>
<proteinExistence type="predicted"/>
<dbReference type="AlphaFoldDB" id="A0A9P5TXX1"/>
<comment type="caution">
    <text evidence="1">The sequence shown here is derived from an EMBL/GenBank/DDBJ whole genome shotgun (WGS) entry which is preliminary data.</text>
</comment>
<evidence type="ECO:0000313" key="1">
    <source>
        <dbReference type="EMBL" id="KAF9058697.1"/>
    </source>
</evidence>
<dbReference type="Proteomes" id="UP000772434">
    <property type="component" value="Unassembled WGS sequence"/>
</dbReference>
<protein>
    <submittedName>
        <fullName evidence="1">Uncharacterized protein</fullName>
    </submittedName>
</protein>
<dbReference type="EMBL" id="JADNRY010000357">
    <property type="protein sequence ID" value="KAF9058697.1"/>
    <property type="molecule type" value="Genomic_DNA"/>
</dbReference>